<feature type="transmembrane region" description="Helical" evidence="1">
    <location>
        <begin position="6"/>
        <end position="22"/>
    </location>
</feature>
<evidence type="ECO:0000313" key="2">
    <source>
        <dbReference type="EMBL" id="GAA4025126.1"/>
    </source>
</evidence>
<comment type="caution">
    <text evidence="2">The sequence shown here is derived from an EMBL/GenBank/DDBJ whole genome shotgun (WGS) entry which is preliminary data.</text>
</comment>
<evidence type="ECO:0000313" key="3">
    <source>
        <dbReference type="Proteomes" id="UP001501469"/>
    </source>
</evidence>
<evidence type="ECO:0000256" key="1">
    <source>
        <dbReference type="SAM" id="Phobius"/>
    </source>
</evidence>
<keyword evidence="1" id="KW-0812">Transmembrane</keyword>
<dbReference type="Proteomes" id="UP001501469">
    <property type="component" value="Unassembled WGS sequence"/>
</dbReference>
<dbReference type="NCBIfam" id="NF046080">
    <property type="entry name" value="PID_CTERM"/>
    <property type="match status" value="1"/>
</dbReference>
<feature type="transmembrane region" description="Helical" evidence="1">
    <location>
        <begin position="75"/>
        <end position="91"/>
    </location>
</feature>
<dbReference type="EMBL" id="BAABDK010000003">
    <property type="protein sequence ID" value="GAA4025126.1"/>
    <property type="molecule type" value="Genomic_DNA"/>
</dbReference>
<keyword evidence="3" id="KW-1185">Reference proteome</keyword>
<keyword evidence="1" id="KW-1133">Transmembrane helix</keyword>
<reference evidence="3" key="1">
    <citation type="journal article" date="2019" name="Int. J. Syst. Evol. Microbiol.">
        <title>The Global Catalogue of Microorganisms (GCM) 10K type strain sequencing project: providing services to taxonomists for standard genome sequencing and annotation.</title>
        <authorList>
            <consortium name="The Broad Institute Genomics Platform"/>
            <consortium name="The Broad Institute Genome Sequencing Center for Infectious Disease"/>
            <person name="Wu L."/>
            <person name="Ma J."/>
        </authorList>
    </citation>
    <scope>NUCLEOTIDE SEQUENCE [LARGE SCALE GENOMIC DNA]</scope>
    <source>
        <strain evidence="3">JCM 17225</strain>
    </source>
</reference>
<gene>
    <name evidence="2" type="ORF">GCM10022409_06370</name>
</gene>
<proteinExistence type="predicted"/>
<protein>
    <recommendedName>
        <fullName evidence="4">VPDSG-CTERM protein sorting domain-containing protein</fullName>
    </recommendedName>
</protein>
<keyword evidence="1" id="KW-0472">Membrane</keyword>
<feature type="transmembrane region" description="Helical" evidence="1">
    <location>
        <begin position="34"/>
        <end position="55"/>
    </location>
</feature>
<organism evidence="2 3">
    <name type="scientific">Hymenobacter glaciei</name>
    <dbReference type="NCBI Taxonomy" id="877209"/>
    <lineage>
        <taxon>Bacteria</taxon>
        <taxon>Pseudomonadati</taxon>
        <taxon>Bacteroidota</taxon>
        <taxon>Cytophagia</taxon>
        <taxon>Cytophagales</taxon>
        <taxon>Hymenobacteraceae</taxon>
        <taxon>Hymenobacter</taxon>
    </lineage>
</organism>
<evidence type="ECO:0008006" key="4">
    <source>
        <dbReference type="Google" id="ProtNLM"/>
    </source>
</evidence>
<dbReference type="InterPro" id="IPR058207">
    <property type="entry name" value="PID_CTERM"/>
</dbReference>
<accession>A0ABP7TEW3</accession>
<sequence>MLTPEALVLSGLATPLLTVLVFQTPIMKIITSSLRLVAAAAGVCLLAGSLTPVLAQGPGSGGPTPATPAATETPIDGGASLLLAAGAAYGLKRLRNARRSKAK</sequence>
<name>A0ABP7TEW3_9BACT</name>